<evidence type="ECO:0000313" key="6">
    <source>
        <dbReference type="Proteomes" id="UP000623509"/>
    </source>
</evidence>
<evidence type="ECO:0000313" key="3">
    <source>
        <dbReference type="EMBL" id="KAF7599527.1"/>
    </source>
</evidence>
<dbReference type="Gene3D" id="3.90.780.10">
    <property type="entry name" value="5'-Nucleotidase, C-terminal domain"/>
    <property type="match status" value="1"/>
</dbReference>
<dbReference type="RefSeq" id="WP_095524302.1">
    <property type="nucleotide sequence ID" value="NZ_MDUX01000019.1"/>
</dbReference>
<dbReference type="PANTHER" id="PTHR11575:SF24">
    <property type="entry name" value="5'-NUCLEOTIDASE"/>
    <property type="match status" value="1"/>
</dbReference>
<dbReference type="PROSITE" id="PS51257">
    <property type="entry name" value="PROKAR_LIPOPROTEIN"/>
    <property type="match status" value="1"/>
</dbReference>
<protein>
    <submittedName>
        <fullName evidence="4">Bifunctional metallophosphatase/5'-nucleotidase</fullName>
    </submittedName>
</protein>
<dbReference type="AlphaFoldDB" id="A0A272EVY1"/>
<dbReference type="InterPro" id="IPR029052">
    <property type="entry name" value="Metallo-depent_PP-like"/>
</dbReference>
<dbReference type="GO" id="GO:0008768">
    <property type="term" value="F:UDP-sugar diphosphatase activity"/>
    <property type="evidence" value="ECO:0007669"/>
    <property type="project" value="TreeGrafter"/>
</dbReference>
<keyword evidence="1" id="KW-0732">Signal</keyword>
<dbReference type="Proteomes" id="UP000216107">
    <property type="component" value="Unassembled WGS sequence"/>
</dbReference>
<comment type="similarity">
    <text evidence="1">Belongs to the 5'-nucleotidase family.</text>
</comment>
<comment type="caution">
    <text evidence="4">The sequence shown here is derived from an EMBL/GenBank/DDBJ whole genome shotgun (WGS) entry which is preliminary data.</text>
</comment>
<dbReference type="PRINTS" id="PR01607">
    <property type="entry name" value="APYRASEFAMLY"/>
</dbReference>
<dbReference type="GO" id="GO:0009166">
    <property type="term" value="P:nucleotide catabolic process"/>
    <property type="evidence" value="ECO:0007669"/>
    <property type="project" value="InterPro"/>
</dbReference>
<gene>
    <name evidence="3" type="ORF">BGI27_07600</name>
    <name evidence="4" type="ORF">CGU29_04510</name>
</gene>
<keyword evidence="1" id="KW-0378">Hydrolase</keyword>
<keyword evidence="1" id="KW-0547">Nucleotide-binding</keyword>
<dbReference type="EMBL" id="MDUX01000019">
    <property type="protein sequence ID" value="KAF7599527.1"/>
    <property type="molecule type" value="Genomic_DNA"/>
</dbReference>
<dbReference type="InterPro" id="IPR006179">
    <property type="entry name" value="5_nucleotidase/apyrase"/>
</dbReference>
<keyword evidence="6" id="KW-1185">Reference proteome</keyword>
<dbReference type="Pfam" id="PF02872">
    <property type="entry name" value="5_nucleotid_C"/>
    <property type="match status" value="1"/>
</dbReference>
<dbReference type="InterPro" id="IPR036907">
    <property type="entry name" value="5'-Nucleotdase_C_sf"/>
</dbReference>
<accession>A0A272EVY1</accession>
<dbReference type="Gene3D" id="3.60.21.10">
    <property type="match status" value="1"/>
</dbReference>
<proteinExistence type="inferred from homology"/>
<dbReference type="EMBL" id="NMRN01000008">
    <property type="protein sequence ID" value="PAS94278.1"/>
    <property type="molecule type" value="Genomic_DNA"/>
</dbReference>
<dbReference type="OrthoDB" id="9803927at2"/>
<feature type="chain" id="PRO_5011825639" evidence="1">
    <location>
        <begin position="23"/>
        <end position="677"/>
    </location>
</feature>
<dbReference type="GO" id="GO:0008253">
    <property type="term" value="F:5'-nucleotidase activity"/>
    <property type="evidence" value="ECO:0007669"/>
    <property type="project" value="TreeGrafter"/>
</dbReference>
<dbReference type="Proteomes" id="UP000623509">
    <property type="component" value="Unassembled WGS sequence"/>
</dbReference>
<dbReference type="InterPro" id="IPR008334">
    <property type="entry name" value="5'-Nucleotdase_C"/>
</dbReference>
<feature type="signal peptide" evidence="1">
    <location>
        <begin position="1"/>
        <end position="22"/>
    </location>
</feature>
<evidence type="ECO:0000313" key="5">
    <source>
        <dbReference type="Proteomes" id="UP000216107"/>
    </source>
</evidence>
<evidence type="ECO:0000313" key="4">
    <source>
        <dbReference type="EMBL" id="PAS94278.1"/>
    </source>
</evidence>
<sequence>MTTPFLRWLAAGALISLLGACGGSDSGSDSASSSSSSSSSLAATAYTLQLLHVSDMDSGGDLVSNAKAISALVKKFRADMPDNTLFVSSGDNYIPGPFFNAADDTSLTDELGVPSAGRGDIGILNALGVQASVFGNHEFDNGTRTVADLIKPATSGSQTWPGTQFPYLATNLDFSGDSNLASLAAAANDGAEAGTLKNKIAKYAVVTVNGEKIGLVGASTPTLPVITTMGGVTVRPADNSLNALAAEIQTSVDALTASGINKVIVLAHMQQLSVERSLAPLLKDVDVIVAGGSNTGLYDTDDIVRAGDTKGGIYPLAYTSASGEPILVVNVDADYKYLGRLVLPFDASGRVITGKLDIAANGAWATDTAGLARAGVTSADAMPAVVAIADKIGAVISAKDGNLLGAASVYLEGDRVYVRNRESNLGNLSADANLAYAQQTDPSVAISLKNGGGIRSSIGTIYAPAGSTDGGTKTRTAANADVGKEAGDISQLDIEFALKCNNGLSLLTLTAEQLKQVLEHGVADWSETSTQGKFPQVGGVKFSFDPTQPNGSRVQTIVVNDPDGAGPLTGSETVYRDGALQVAAGKTYRMVTLNYLAGGGDGYPFSSFASADSVLFDRVDLVASGATMSFTMVGGEQAAFAWYLQANYPRGTPYAEIDTAHANNTRIQNLAKRSSGL</sequence>
<dbReference type="GO" id="GO:0030288">
    <property type="term" value="C:outer membrane-bounded periplasmic space"/>
    <property type="evidence" value="ECO:0007669"/>
    <property type="project" value="TreeGrafter"/>
</dbReference>
<dbReference type="SUPFAM" id="SSF56300">
    <property type="entry name" value="Metallo-dependent phosphatases"/>
    <property type="match status" value="1"/>
</dbReference>
<dbReference type="GO" id="GO:0000166">
    <property type="term" value="F:nucleotide binding"/>
    <property type="evidence" value="ECO:0007669"/>
    <property type="project" value="UniProtKB-KW"/>
</dbReference>
<organism evidence="4 5">
    <name type="scientific">Candidatus Dactylopiibacterium carminicum</name>
    <dbReference type="NCBI Taxonomy" id="857335"/>
    <lineage>
        <taxon>Bacteria</taxon>
        <taxon>Pseudomonadati</taxon>
        <taxon>Pseudomonadota</taxon>
        <taxon>Betaproteobacteria</taxon>
        <taxon>Rhodocyclales</taxon>
        <taxon>Rhodocyclaceae</taxon>
        <taxon>Candidatus Dactylopiibacterium</taxon>
    </lineage>
</organism>
<reference evidence="4 5" key="2">
    <citation type="submission" date="2017-07" db="EMBL/GenBank/DDBJ databases">
        <title>Candidatus Dactylopiibacterium carminicum, a nitrogen-fixing symbiont of the cochineal insect Dactylopius coccus and Dactylopius opuntiae (Hemiptera: Coccoidea: Dactylopiidae).</title>
        <authorList>
            <person name="Vera A."/>
        </authorList>
    </citation>
    <scope>NUCLEOTIDE SEQUENCE [LARGE SCALE GENOMIC DNA]</scope>
    <source>
        <strain evidence="4 5">NFDCM</strain>
    </source>
</reference>
<evidence type="ECO:0000256" key="1">
    <source>
        <dbReference type="RuleBase" id="RU362119"/>
    </source>
</evidence>
<dbReference type="SUPFAM" id="SSF55816">
    <property type="entry name" value="5'-nucleotidase (syn. UDP-sugar hydrolase), C-terminal domain"/>
    <property type="match status" value="1"/>
</dbReference>
<reference evidence="3 6" key="1">
    <citation type="submission" date="2016-08" db="EMBL/GenBank/DDBJ databases">
        <title>Candidatus Dactylopiibacterium carminicum genome sequence.</title>
        <authorList>
            <person name="Ramirez-Puebla S.T."/>
            <person name="Ormeno-Orrillo E."/>
            <person name="Vera-Ponce De Leon A."/>
            <person name="Luis L."/>
            <person name="Sanchez-Flores A."/>
            <person name="Monica R."/>
            <person name="Martinez-Romero E."/>
        </authorList>
    </citation>
    <scope>NUCLEOTIDE SEQUENCE [LARGE SCALE GENOMIC DNA]</scope>
    <source>
        <strain evidence="3">END1</strain>
    </source>
</reference>
<dbReference type="PANTHER" id="PTHR11575">
    <property type="entry name" value="5'-NUCLEOTIDASE-RELATED"/>
    <property type="match status" value="1"/>
</dbReference>
<evidence type="ECO:0000259" key="2">
    <source>
        <dbReference type="Pfam" id="PF02872"/>
    </source>
</evidence>
<feature type="domain" description="5'-Nucleotidase C-terminal" evidence="2">
    <location>
        <begin position="416"/>
        <end position="604"/>
    </location>
</feature>
<name>A0A272EVY1_9RHOO</name>